<organism evidence="3 4">
    <name type="scientific">Roseomonas elaeocarpi</name>
    <dbReference type="NCBI Taxonomy" id="907779"/>
    <lineage>
        <taxon>Bacteria</taxon>
        <taxon>Pseudomonadati</taxon>
        <taxon>Pseudomonadota</taxon>
        <taxon>Alphaproteobacteria</taxon>
        <taxon>Acetobacterales</taxon>
        <taxon>Roseomonadaceae</taxon>
        <taxon>Roseomonas</taxon>
    </lineage>
</organism>
<dbReference type="PANTHER" id="PTHR44520">
    <property type="entry name" value="RESPONSE REGULATOR RCP1-RELATED"/>
    <property type="match status" value="1"/>
</dbReference>
<dbReference type="InterPro" id="IPR052893">
    <property type="entry name" value="TCS_response_regulator"/>
</dbReference>
<evidence type="ECO:0000313" key="3">
    <source>
        <dbReference type="EMBL" id="MFC0407187.1"/>
    </source>
</evidence>
<dbReference type="EMBL" id="JBHLUN010000002">
    <property type="protein sequence ID" value="MFC0407187.1"/>
    <property type="molecule type" value="Genomic_DNA"/>
</dbReference>
<feature type="domain" description="Response regulatory" evidence="2">
    <location>
        <begin position="13"/>
        <end position="141"/>
    </location>
</feature>
<dbReference type="Proteomes" id="UP001589865">
    <property type="component" value="Unassembled WGS sequence"/>
</dbReference>
<evidence type="ECO:0000259" key="2">
    <source>
        <dbReference type="PROSITE" id="PS50110"/>
    </source>
</evidence>
<keyword evidence="1" id="KW-0597">Phosphoprotein</keyword>
<proteinExistence type="predicted"/>
<dbReference type="RefSeq" id="WP_377042879.1">
    <property type="nucleotide sequence ID" value="NZ_JBHLUN010000002.1"/>
</dbReference>
<dbReference type="PROSITE" id="PS50110">
    <property type="entry name" value="RESPONSE_REGULATORY"/>
    <property type="match status" value="1"/>
</dbReference>
<protein>
    <submittedName>
        <fullName evidence="3">Response regulator</fullName>
    </submittedName>
</protein>
<dbReference type="SMART" id="SM00448">
    <property type="entry name" value="REC"/>
    <property type="match status" value="1"/>
</dbReference>
<sequence length="157" mass="17239">MSAEALVATDQPAVLIAEDDRFDQIILRRAFKAARLGVSVRFVEHGEELLRYLRVDAGPPEPGSGTLPAVIFLDLNMPVVDGWAALRELRSEPRWTSIPVVVMSTLANEEDIARVYASGASAYFTKPTSFDDMVEAIRRSAAPWLTAPEAAGRDEPR</sequence>
<dbReference type="InterPro" id="IPR001789">
    <property type="entry name" value="Sig_transdc_resp-reg_receiver"/>
</dbReference>
<dbReference type="Pfam" id="PF00072">
    <property type="entry name" value="Response_reg"/>
    <property type="match status" value="1"/>
</dbReference>
<comment type="caution">
    <text evidence="3">The sequence shown here is derived from an EMBL/GenBank/DDBJ whole genome shotgun (WGS) entry which is preliminary data.</text>
</comment>
<dbReference type="InterPro" id="IPR011006">
    <property type="entry name" value="CheY-like_superfamily"/>
</dbReference>
<accession>A0ABV6JN93</accession>
<evidence type="ECO:0000256" key="1">
    <source>
        <dbReference type="PROSITE-ProRule" id="PRU00169"/>
    </source>
</evidence>
<keyword evidence="4" id="KW-1185">Reference proteome</keyword>
<dbReference type="PANTHER" id="PTHR44520:SF2">
    <property type="entry name" value="RESPONSE REGULATOR RCP1"/>
    <property type="match status" value="1"/>
</dbReference>
<dbReference type="Gene3D" id="3.40.50.2300">
    <property type="match status" value="1"/>
</dbReference>
<reference evidence="3 4" key="1">
    <citation type="submission" date="2024-09" db="EMBL/GenBank/DDBJ databases">
        <authorList>
            <person name="Sun Q."/>
            <person name="Mori K."/>
        </authorList>
    </citation>
    <scope>NUCLEOTIDE SEQUENCE [LARGE SCALE GENOMIC DNA]</scope>
    <source>
        <strain evidence="3 4">TBRC 5777</strain>
    </source>
</reference>
<gene>
    <name evidence="3" type="ORF">ACFFGY_02935</name>
</gene>
<name>A0ABV6JN93_9PROT</name>
<evidence type="ECO:0000313" key="4">
    <source>
        <dbReference type="Proteomes" id="UP001589865"/>
    </source>
</evidence>
<dbReference type="CDD" id="cd17557">
    <property type="entry name" value="REC_Rcp-like"/>
    <property type="match status" value="1"/>
</dbReference>
<dbReference type="SUPFAM" id="SSF52172">
    <property type="entry name" value="CheY-like"/>
    <property type="match status" value="1"/>
</dbReference>
<feature type="modified residue" description="4-aspartylphosphate" evidence="1">
    <location>
        <position position="74"/>
    </location>
</feature>